<accession>A0A0N4VTK0</accession>
<reference evidence="3" key="1">
    <citation type="submission" date="2017-02" db="UniProtKB">
        <authorList>
            <consortium name="WormBaseParasite"/>
        </authorList>
    </citation>
    <scope>IDENTIFICATION</scope>
</reference>
<dbReference type="Proteomes" id="UP000268014">
    <property type="component" value="Unassembled WGS sequence"/>
</dbReference>
<sequence>MYENAIEQIEGTIQVMSSKKKVQKKKGKAKDVPDDFDDLVENANDDGCGLSRKYATDIIRLIKCHSKPLNKIAAEFVEIFKERCSLVVGMALLAIYDDLAPTDDIASKIITVYLIYRVRDIEVGLRRRNPGGIEDILGHPFMSFFLNLVESKVVDDICVTYPLPIGIERSIVLRILNGKTSEFANMSAIDLLAGGSLND</sequence>
<keyword evidence="2" id="KW-1185">Reference proteome</keyword>
<dbReference type="EMBL" id="UZAF01000492">
    <property type="protein sequence ID" value="VDO05881.1"/>
    <property type="molecule type" value="Genomic_DNA"/>
</dbReference>
<dbReference type="WBParaSite" id="HPLM_0000061701-mRNA-1">
    <property type="protein sequence ID" value="HPLM_0000061701-mRNA-1"/>
    <property type="gene ID" value="HPLM_0000061701"/>
</dbReference>
<proteinExistence type="predicted"/>
<protein>
    <submittedName>
        <fullName evidence="3">CYCLIN domain-containing protein</fullName>
    </submittedName>
</protein>
<name>A0A0N4VTK0_HAEPC</name>
<dbReference type="STRING" id="6290.A0A0N4VTK0"/>
<organism evidence="3">
    <name type="scientific">Haemonchus placei</name>
    <name type="common">Barber's pole worm</name>
    <dbReference type="NCBI Taxonomy" id="6290"/>
    <lineage>
        <taxon>Eukaryota</taxon>
        <taxon>Metazoa</taxon>
        <taxon>Ecdysozoa</taxon>
        <taxon>Nematoda</taxon>
        <taxon>Chromadorea</taxon>
        <taxon>Rhabditida</taxon>
        <taxon>Rhabditina</taxon>
        <taxon>Rhabditomorpha</taxon>
        <taxon>Strongyloidea</taxon>
        <taxon>Trichostrongylidae</taxon>
        <taxon>Haemonchus</taxon>
    </lineage>
</organism>
<dbReference type="AlphaFoldDB" id="A0A0N4VTK0"/>
<evidence type="ECO:0000313" key="3">
    <source>
        <dbReference type="WBParaSite" id="HPLM_0000061701-mRNA-1"/>
    </source>
</evidence>
<gene>
    <name evidence="1" type="ORF">HPLM_LOCUS618</name>
</gene>
<evidence type="ECO:0000313" key="2">
    <source>
        <dbReference type="Proteomes" id="UP000268014"/>
    </source>
</evidence>
<evidence type="ECO:0000313" key="1">
    <source>
        <dbReference type="EMBL" id="VDO05881.1"/>
    </source>
</evidence>
<reference evidence="1 2" key="2">
    <citation type="submission" date="2018-11" db="EMBL/GenBank/DDBJ databases">
        <authorList>
            <consortium name="Pathogen Informatics"/>
        </authorList>
    </citation>
    <scope>NUCLEOTIDE SEQUENCE [LARGE SCALE GENOMIC DNA]</scope>
    <source>
        <strain evidence="1 2">MHpl1</strain>
    </source>
</reference>
<dbReference type="OrthoDB" id="364513at2759"/>